<dbReference type="InterPro" id="IPR041290">
    <property type="entry name" value="Tli4_C"/>
</dbReference>
<dbReference type="EMBL" id="QJJV01000020">
    <property type="protein sequence ID" value="PXX10850.1"/>
    <property type="molecule type" value="Genomic_DNA"/>
</dbReference>
<evidence type="ECO:0000313" key="2">
    <source>
        <dbReference type="EMBL" id="PXX10850.1"/>
    </source>
</evidence>
<organism evidence="2 3">
    <name type="scientific">Paraburkholderia tropica</name>
    <dbReference type="NCBI Taxonomy" id="92647"/>
    <lineage>
        <taxon>Bacteria</taxon>
        <taxon>Pseudomonadati</taxon>
        <taxon>Pseudomonadota</taxon>
        <taxon>Betaproteobacteria</taxon>
        <taxon>Burkholderiales</taxon>
        <taxon>Burkholderiaceae</taxon>
        <taxon>Paraburkholderia</taxon>
    </lineage>
</organism>
<dbReference type="RefSeq" id="WP_110328794.1">
    <property type="nucleotide sequence ID" value="NZ_JACHWC010000023.1"/>
</dbReference>
<accession>A0ABX5MHN7</accession>
<gene>
    <name evidence="2" type="ORF">C7400_120119</name>
</gene>
<sequence length="384" mass="42209">MPFDDEFWSKPRQNEDADKLKNLTGFTVSLQIYSDADDKFAKWVDRVKNILVKNFRMMCRCAVLFMVALQFSQAQGAQQQECVGRYSLTLPSEADVAMTTRTAFIGQQISPTRFGDDKTARLSSFIYNGTFSISRSVSRSEFDLFIKEAKANAAASATKPYASQRFSIVDRSDPNSLVWKGPKTSGFYTYIDGTAIEFVGMSSSGQSAVESLEHSKARADGEVPHVPGVCLPGIFVMSDQPDYVRDVGVTFRLKSHPDVLIFVRDSKALPNQPKLTSRQQSELLWTGGLGVGKKVKLHGVLPWSGVKLDGREGVGSVGTITRIDDSMDYGYLVAVQGDPDATTDTPDLVLYVERNASASQGKPPVSANEIEKIGEEVAASIRRR</sequence>
<proteinExistence type="predicted"/>
<dbReference type="Pfam" id="PF18426">
    <property type="entry name" value="Tli4_C"/>
    <property type="match status" value="1"/>
</dbReference>
<reference evidence="2 3" key="1">
    <citation type="submission" date="2018-05" db="EMBL/GenBank/DDBJ databases">
        <title>Genomic Encyclopedia of Type Strains, Phase IV (KMG-V): Genome sequencing to study the core and pangenomes of soil and plant-associated prokaryotes.</title>
        <authorList>
            <person name="Whitman W."/>
        </authorList>
    </citation>
    <scope>NUCLEOTIDE SEQUENCE [LARGE SCALE GENOMIC DNA]</scope>
    <source>
        <strain evidence="2 3">SIr-6563</strain>
    </source>
</reference>
<name>A0ABX5MHN7_9BURK</name>
<feature type="domain" description="Tle cognate immunity protein 4 C-terminal" evidence="1">
    <location>
        <begin position="222"/>
        <end position="384"/>
    </location>
</feature>
<protein>
    <recommendedName>
        <fullName evidence="1">Tle cognate immunity protein 4 C-terminal domain-containing protein</fullName>
    </recommendedName>
</protein>
<comment type="caution">
    <text evidence="2">The sequence shown here is derived from an EMBL/GenBank/DDBJ whole genome shotgun (WGS) entry which is preliminary data.</text>
</comment>
<keyword evidence="3" id="KW-1185">Reference proteome</keyword>
<evidence type="ECO:0000313" key="3">
    <source>
        <dbReference type="Proteomes" id="UP000247515"/>
    </source>
</evidence>
<evidence type="ECO:0000259" key="1">
    <source>
        <dbReference type="Pfam" id="PF18426"/>
    </source>
</evidence>
<dbReference type="Proteomes" id="UP000247515">
    <property type="component" value="Unassembled WGS sequence"/>
</dbReference>